<organism evidence="1 2">
    <name type="scientific">Parapedobacter indicus</name>
    <dbReference type="NCBI Taxonomy" id="1477437"/>
    <lineage>
        <taxon>Bacteria</taxon>
        <taxon>Pseudomonadati</taxon>
        <taxon>Bacteroidota</taxon>
        <taxon>Sphingobacteriia</taxon>
        <taxon>Sphingobacteriales</taxon>
        <taxon>Sphingobacteriaceae</taxon>
        <taxon>Parapedobacter</taxon>
    </lineage>
</organism>
<gene>
    <name evidence="1" type="ORF">SAMN05444682_11479</name>
</gene>
<evidence type="ECO:0000313" key="2">
    <source>
        <dbReference type="Proteomes" id="UP000198670"/>
    </source>
</evidence>
<protein>
    <submittedName>
        <fullName evidence="1">Uncharacterized protein</fullName>
    </submittedName>
</protein>
<dbReference type="AlphaFoldDB" id="A0A1I3UBL5"/>
<dbReference type="EMBL" id="FOQO01000014">
    <property type="protein sequence ID" value="SFJ80302.1"/>
    <property type="molecule type" value="Genomic_DNA"/>
</dbReference>
<name>A0A1I3UBL5_9SPHI</name>
<accession>A0A1I3UBL5</accession>
<reference evidence="1 2" key="1">
    <citation type="submission" date="2016-10" db="EMBL/GenBank/DDBJ databases">
        <authorList>
            <person name="de Groot N.N."/>
        </authorList>
    </citation>
    <scope>NUCLEOTIDE SEQUENCE [LARGE SCALE GENOMIC DNA]</scope>
    <source>
        <strain evidence="1 2">RK1</strain>
    </source>
</reference>
<keyword evidence="2" id="KW-1185">Reference proteome</keyword>
<proteinExistence type="predicted"/>
<dbReference type="Proteomes" id="UP000198670">
    <property type="component" value="Unassembled WGS sequence"/>
</dbReference>
<sequence length="36" mass="4353">MLFFFRENCIFGAYLFNAYYSNSYHLTKIPKLTPNK</sequence>
<evidence type="ECO:0000313" key="1">
    <source>
        <dbReference type="EMBL" id="SFJ80302.1"/>
    </source>
</evidence>